<proteinExistence type="predicted"/>
<dbReference type="EMBL" id="BSNS01000011">
    <property type="protein sequence ID" value="GLQ55509.1"/>
    <property type="molecule type" value="Genomic_DNA"/>
</dbReference>
<organism evidence="1 2">
    <name type="scientific">Devosia nitrariae</name>
    <dbReference type="NCBI Taxonomy" id="2071872"/>
    <lineage>
        <taxon>Bacteria</taxon>
        <taxon>Pseudomonadati</taxon>
        <taxon>Pseudomonadota</taxon>
        <taxon>Alphaproteobacteria</taxon>
        <taxon>Hyphomicrobiales</taxon>
        <taxon>Devosiaceae</taxon>
        <taxon>Devosia</taxon>
    </lineage>
</organism>
<comment type="caution">
    <text evidence="1">The sequence shown here is derived from an EMBL/GenBank/DDBJ whole genome shotgun (WGS) entry which is preliminary data.</text>
</comment>
<evidence type="ECO:0000313" key="1">
    <source>
        <dbReference type="EMBL" id="GLQ55509.1"/>
    </source>
</evidence>
<dbReference type="InterPro" id="IPR018727">
    <property type="entry name" value="DUF2267"/>
</dbReference>
<evidence type="ECO:0000313" key="2">
    <source>
        <dbReference type="Proteomes" id="UP001156691"/>
    </source>
</evidence>
<dbReference type="InterPro" id="IPR038282">
    <property type="entry name" value="DUF2267_sf"/>
</dbReference>
<dbReference type="Proteomes" id="UP001156691">
    <property type="component" value="Unassembled WGS sequence"/>
</dbReference>
<dbReference type="Pfam" id="PF10025">
    <property type="entry name" value="DUF2267"/>
    <property type="match status" value="1"/>
</dbReference>
<keyword evidence="2" id="KW-1185">Reference proteome</keyword>
<gene>
    <name evidence="1" type="ORF">GCM10010862_27680</name>
</gene>
<accession>A0ABQ5W622</accession>
<reference evidence="2" key="1">
    <citation type="journal article" date="2019" name="Int. J. Syst. Evol. Microbiol.">
        <title>The Global Catalogue of Microorganisms (GCM) 10K type strain sequencing project: providing services to taxonomists for standard genome sequencing and annotation.</title>
        <authorList>
            <consortium name="The Broad Institute Genomics Platform"/>
            <consortium name="The Broad Institute Genome Sequencing Center for Infectious Disease"/>
            <person name="Wu L."/>
            <person name="Ma J."/>
        </authorList>
    </citation>
    <scope>NUCLEOTIDE SEQUENCE [LARGE SCALE GENOMIC DNA]</scope>
    <source>
        <strain evidence="2">NBRC 112416</strain>
    </source>
</reference>
<evidence type="ECO:0008006" key="3">
    <source>
        <dbReference type="Google" id="ProtNLM"/>
    </source>
</evidence>
<name>A0ABQ5W622_9HYPH</name>
<sequence>MLSAVLHTVRDRLPTDLSAHLGAQLPLLVRGTYYDQFQPSKQPVRSRTLDEFLEQVEQELKFIRPVNTVEATRTVFKVLSHYVDPGEVRKVRAALPEQVRDLWPDPEKVH</sequence>
<protein>
    <recommendedName>
        <fullName evidence="3">DUF2267 domain-containing protein</fullName>
    </recommendedName>
</protein>
<dbReference type="Gene3D" id="1.10.490.110">
    <property type="entry name" value="Uncharacterized conserved protein DUF2267"/>
    <property type="match status" value="1"/>
</dbReference>